<name>M5S8X8_9BACT</name>
<evidence type="ECO:0000256" key="3">
    <source>
        <dbReference type="ARBA" id="ARBA00023163"/>
    </source>
</evidence>
<comment type="caution">
    <text evidence="5">The sequence shown here is derived from an EMBL/GenBank/DDBJ whole genome shotgun (WGS) entry which is preliminary data.</text>
</comment>
<evidence type="ECO:0000256" key="2">
    <source>
        <dbReference type="ARBA" id="ARBA00023082"/>
    </source>
</evidence>
<sequence>MSPPKAPSPNEPQRTLNESDFMRLFVKHETALRAFARSILPNWNAVDDAIQEASVTMWQKFSQLDGEDGFLPWAKVILRFKCLNAVTGLRRDGRLLSDEVLKQIADEAEAIEAERVAAIRSALQDCMNQFTRPHQELLMAPYQADVQITKLADGCGKSVNAFYKLLGRLRTKLTACVQQRLQMEAF</sequence>
<keyword evidence="2" id="KW-0731">Sigma factor</keyword>
<dbReference type="InterPro" id="IPR014331">
    <property type="entry name" value="RNA_pol_sigma70_ECF_RHOBA"/>
</dbReference>
<evidence type="ECO:0000256" key="1">
    <source>
        <dbReference type="ARBA" id="ARBA00023015"/>
    </source>
</evidence>
<organism evidence="5 6">
    <name type="scientific">Rhodopirellula europaea SH398</name>
    <dbReference type="NCBI Taxonomy" id="1263868"/>
    <lineage>
        <taxon>Bacteria</taxon>
        <taxon>Pseudomonadati</taxon>
        <taxon>Planctomycetota</taxon>
        <taxon>Planctomycetia</taxon>
        <taxon>Pirellulales</taxon>
        <taxon>Pirellulaceae</taxon>
        <taxon>Rhodopirellula</taxon>
    </lineage>
</organism>
<dbReference type="PANTHER" id="PTHR43133">
    <property type="entry name" value="RNA POLYMERASE ECF-TYPE SIGMA FACTO"/>
    <property type="match status" value="1"/>
</dbReference>
<gene>
    <name evidence="5" type="ORF">RESH_01506</name>
</gene>
<evidence type="ECO:0000259" key="4">
    <source>
        <dbReference type="Pfam" id="PF04542"/>
    </source>
</evidence>
<dbReference type="OrthoDB" id="6383365at2"/>
<dbReference type="GO" id="GO:0006352">
    <property type="term" value="P:DNA-templated transcription initiation"/>
    <property type="evidence" value="ECO:0007669"/>
    <property type="project" value="InterPro"/>
</dbReference>
<feature type="domain" description="RNA polymerase sigma-70 region 2" evidence="4">
    <location>
        <begin position="24"/>
        <end position="91"/>
    </location>
</feature>
<dbReference type="EMBL" id="ANOF01000054">
    <property type="protein sequence ID" value="EMI27945.1"/>
    <property type="molecule type" value="Genomic_DNA"/>
</dbReference>
<accession>M5S8X8</accession>
<evidence type="ECO:0000313" key="5">
    <source>
        <dbReference type="EMBL" id="EMI27945.1"/>
    </source>
</evidence>
<reference evidence="5 6" key="1">
    <citation type="journal article" date="2013" name="Mar. Genomics">
        <title>Expression of sulfatases in Rhodopirellula baltica and the diversity of sulfatases in the genus Rhodopirellula.</title>
        <authorList>
            <person name="Wegner C.E."/>
            <person name="Richter-Heitmann T."/>
            <person name="Klindworth A."/>
            <person name="Klockow C."/>
            <person name="Richter M."/>
            <person name="Achstetter T."/>
            <person name="Glockner F.O."/>
            <person name="Harder J."/>
        </authorList>
    </citation>
    <scope>NUCLEOTIDE SEQUENCE [LARGE SCALE GENOMIC DNA]</scope>
    <source>
        <strain evidence="5 6">SH398</strain>
    </source>
</reference>
<dbReference type="NCBIfam" id="TIGR02989">
    <property type="entry name" value="Sig-70_gvs1"/>
    <property type="match status" value="1"/>
</dbReference>
<dbReference type="InterPro" id="IPR007627">
    <property type="entry name" value="RNA_pol_sigma70_r2"/>
</dbReference>
<dbReference type="Proteomes" id="UP000011996">
    <property type="component" value="Unassembled WGS sequence"/>
</dbReference>
<dbReference type="InterPro" id="IPR013325">
    <property type="entry name" value="RNA_pol_sigma_r2"/>
</dbReference>
<dbReference type="SUPFAM" id="SSF88946">
    <property type="entry name" value="Sigma2 domain of RNA polymerase sigma factors"/>
    <property type="match status" value="1"/>
</dbReference>
<dbReference type="InterPro" id="IPR014284">
    <property type="entry name" value="RNA_pol_sigma-70_dom"/>
</dbReference>
<dbReference type="Pfam" id="PF04542">
    <property type="entry name" value="Sigma70_r2"/>
    <property type="match status" value="1"/>
</dbReference>
<dbReference type="RefSeq" id="WP_008665022.1">
    <property type="nucleotide sequence ID" value="NZ_ANOF01000054.1"/>
</dbReference>
<proteinExistence type="predicted"/>
<dbReference type="AlphaFoldDB" id="M5S8X8"/>
<dbReference type="NCBIfam" id="TIGR02937">
    <property type="entry name" value="sigma70-ECF"/>
    <property type="match status" value="1"/>
</dbReference>
<protein>
    <submittedName>
        <fullName evidence="5">RNA polymerase sigma-70 ECF-like, Rhodopirellula baltica</fullName>
    </submittedName>
</protein>
<dbReference type="STRING" id="1263868.RESH_01506"/>
<keyword evidence="3" id="KW-0804">Transcription</keyword>
<keyword evidence="1" id="KW-0805">Transcription regulation</keyword>
<dbReference type="GO" id="GO:0016987">
    <property type="term" value="F:sigma factor activity"/>
    <property type="evidence" value="ECO:0007669"/>
    <property type="project" value="UniProtKB-KW"/>
</dbReference>
<evidence type="ECO:0000313" key="6">
    <source>
        <dbReference type="Proteomes" id="UP000011996"/>
    </source>
</evidence>
<dbReference type="PATRIC" id="fig|1263868.3.peg.1621"/>
<dbReference type="InterPro" id="IPR039425">
    <property type="entry name" value="RNA_pol_sigma-70-like"/>
</dbReference>
<dbReference type="PANTHER" id="PTHR43133:SF51">
    <property type="entry name" value="RNA POLYMERASE SIGMA FACTOR"/>
    <property type="match status" value="1"/>
</dbReference>
<dbReference type="Gene3D" id="1.10.1740.10">
    <property type="match status" value="1"/>
</dbReference>